<dbReference type="eggNOG" id="KOG0987">
    <property type="taxonomic scope" value="Eukaryota"/>
</dbReference>
<dbReference type="AlphaFoldDB" id="A0A1X7U568"/>
<dbReference type="Pfam" id="PF14214">
    <property type="entry name" value="Helitron_like_N"/>
    <property type="match status" value="1"/>
</dbReference>
<reference evidence="2" key="1">
    <citation type="submission" date="2017-05" db="UniProtKB">
        <authorList>
            <consortium name="EnsemblMetazoa"/>
        </authorList>
    </citation>
    <scope>IDENTIFICATION</scope>
</reference>
<sequence length="308" mass="35874">MFALLWKINKALKTGIHNLLKTSRGNVGQTVAEILQKINVLDVEFEGNLSTMLAPIWCTNQYWFRVKGKVKAMIVEYGSPTLFLTISCAEYDSADIQYLRKVNNAPQSYSISRLYTEDPVSVSRQFSYKFKDFFNIVILQRGVLGKVEHYYVKKEYQMHGASHYHIFLWIENAAVVGIDRPEVCSFIQDRISCHIPDRNTSPDLNFLVTKHQMHKCSKYCKQNIKVGKTYVSRCRFDFPRPVRNSICINDVENSLKSCNKIYYLKRNEKEVRVNDYNPLLLKLWHANIDLQYIAKRSLSLTEYVTGCH</sequence>
<protein>
    <recommendedName>
        <fullName evidence="1">Helitron helicase-like domain-containing protein</fullName>
    </recommendedName>
</protein>
<dbReference type="InParanoid" id="A0A1X7U568"/>
<accession>A0A1X7U568</accession>
<evidence type="ECO:0000259" key="1">
    <source>
        <dbReference type="Pfam" id="PF14214"/>
    </source>
</evidence>
<dbReference type="STRING" id="400682.A0A1X7U568"/>
<dbReference type="InterPro" id="IPR025476">
    <property type="entry name" value="Helitron_helicase-like"/>
</dbReference>
<evidence type="ECO:0000313" key="2">
    <source>
        <dbReference type="EnsemblMetazoa" id="Aqu2.1.22900_001"/>
    </source>
</evidence>
<dbReference type="EnsemblMetazoa" id="Aqu2.1.22900_001">
    <property type="protein sequence ID" value="Aqu2.1.22900_001"/>
    <property type="gene ID" value="Aqu2.1.22900"/>
</dbReference>
<organism evidence="2">
    <name type="scientific">Amphimedon queenslandica</name>
    <name type="common">Sponge</name>
    <dbReference type="NCBI Taxonomy" id="400682"/>
    <lineage>
        <taxon>Eukaryota</taxon>
        <taxon>Metazoa</taxon>
        <taxon>Porifera</taxon>
        <taxon>Demospongiae</taxon>
        <taxon>Heteroscleromorpha</taxon>
        <taxon>Haplosclerida</taxon>
        <taxon>Niphatidae</taxon>
        <taxon>Amphimedon</taxon>
    </lineage>
</organism>
<proteinExistence type="predicted"/>
<feature type="domain" description="Helitron helicase-like" evidence="1">
    <location>
        <begin position="47"/>
        <end position="167"/>
    </location>
</feature>
<name>A0A1X7U568_AMPQE</name>